<comment type="caution">
    <text evidence="1">The sequence shown here is derived from an EMBL/GenBank/DDBJ whole genome shotgun (WGS) entry which is preliminary data.</text>
</comment>
<accession>A0ABQ1C326</accession>
<keyword evidence="2" id="KW-1185">Reference proteome</keyword>
<reference evidence="1 2" key="1">
    <citation type="journal article" date="2019" name="Emerg. Microbes Infect.">
        <title>Comprehensive subspecies identification of 175 nontuberculous mycobacteria species based on 7547 genomic profiles.</title>
        <authorList>
            <person name="Matsumoto Y."/>
            <person name="Kinjo T."/>
            <person name="Motooka D."/>
            <person name="Nabeya D."/>
            <person name="Jung N."/>
            <person name="Uechi K."/>
            <person name="Horii T."/>
            <person name="Iida T."/>
            <person name="Fujita J."/>
            <person name="Nakamura S."/>
        </authorList>
    </citation>
    <scope>NUCLEOTIDE SEQUENCE [LARGE SCALE GENOMIC DNA]</scope>
    <source>
        <strain evidence="1 2">JCM 18565</strain>
    </source>
</reference>
<proteinExistence type="predicted"/>
<dbReference type="Proteomes" id="UP000465240">
    <property type="component" value="Unassembled WGS sequence"/>
</dbReference>
<evidence type="ECO:0000313" key="2">
    <source>
        <dbReference type="Proteomes" id="UP000465240"/>
    </source>
</evidence>
<dbReference type="EMBL" id="BLKX01000001">
    <property type="protein sequence ID" value="GFG78814.1"/>
    <property type="molecule type" value="Genomic_DNA"/>
</dbReference>
<name>A0ABQ1C326_9MYCO</name>
<sequence>MYCDVLAAQLVGRQCSRREGFAAEKRIGHDRSVLRHPDIYALHLREWNLAVETAPTTAAWFLSRARRQKAPISAATRQGARLSG</sequence>
<gene>
    <name evidence="1" type="ORF">MPRG_20900</name>
</gene>
<protein>
    <submittedName>
        <fullName evidence="1">Uncharacterized protein</fullName>
    </submittedName>
</protein>
<organism evidence="1 2">
    <name type="scientific">Mycobacterium paragordonae</name>
    <dbReference type="NCBI Taxonomy" id="1389713"/>
    <lineage>
        <taxon>Bacteria</taxon>
        <taxon>Bacillati</taxon>
        <taxon>Actinomycetota</taxon>
        <taxon>Actinomycetes</taxon>
        <taxon>Mycobacteriales</taxon>
        <taxon>Mycobacteriaceae</taxon>
        <taxon>Mycobacterium</taxon>
    </lineage>
</organism>
<evidence type="ECO:0000313" key="1">
    <source>
        <dbReference type="EMBL" id="GFG78814.1"/>
    </source>
</evidence>